<reference evidence="2 5" key="2">
    <citation type="submission" date="2016-01" db="EMBL/GenBank/DDBJ databases">
        <authorList>
            <person name="Varghese N."/>
        </authorList>
    </citation>
    <scope>NUCLEOTIDE SEQUENCE [LARGE SCALE GENOMIC DNA]</scope>
    <source>
        <strain evidence="2 5">HL-91</strain>
    </source>
</reference>
<dbReference type="Proteomes" id="UP000182045">
    <property type="component" value="Unassembled WGS sequence"/>
</dbReference>
<dbReference type="AlphaFoldDB" id="A0A0N8K743"/>
<protein>
    <submittedName>
        <fullName evidence="3">Uncharacterized protein</fullName>
    </submittedName>
</protein>
<name>A0A0N8K743_9RHOB</name>
<evidence type="ECO:0000313" key="5">
    <source>
        <dbReference type="Proteomes" id="UP000182045"/>
    </source>
</evidence>
<proteinExistence type="predicted"/>
<reference evidence="3 4" key="1">
    <citation type="submission" date="2015-09" db="EMBL/GenBank/DDBJ databases">
        <title>Identification and resolution of microdiversity through metagenomic sequencing of parallel consortia.</title>
        <authorList>
            <person name="Nelson W.C."/>
            <person name="Romine M.F."/>
            <person name="Lindemann S.R."/>
        </authorList>
    </citation>
    <scope>NUCLEOTIDE SEQUENCE [LARGE SCALE GENOMIC DNA]</scope>
    <source>
        <strain evidence="3">HL-91</strain>
    </source>
</reference>
<dbReference type="EMBL" id="LJSG01000016">
    <property type="protein sequence ID" value="KPP90697.1"/>
    <property type="molecule type" value="Genomic_DNA"/>
</dbReference>
<gene>
    <name evidence="2" type="ORF">Ga0058931_2964</name>
    <name evidence="3" type="ORF">HLUCCA05_04620</name>
</gene>
<feature type="region of interest" description="Disordered" evidence="1">
    <location>
        <begin position="38"/>
        <end position="63"/>
    </location>
</feature>
<evidence type="ECO:0000313" key="4">
    <source>
        <dbReference type="Proteomes" id="UP000050413"/>
    </source>
</evidence>
<keyword evidence="5" id="KW-1185">Reference proteome</keyword>
<organism evidence="3 4">
    <name type="scientific">Roseibaca calidilacus</name>
    <dbReference type="NCBI Taxonomy" id="1666912"/>
    <lineage>
        <taxon>Bacteria</taxon>
        <taxon>Pseudomonadati</taxon>
        <taxon>Pseudomonadota</taxon>
        <taxon>Alphaproteobacteria</taxon>
        <taxon>Rhodobacterales</taxon>
        <taxon>Paracoccaceae</taxon>
        <taxon>Roseinatronobacter</taxon>
    </lineage>
</organism>
<evidence type="ECO:0000313" key="2">
    <source>
        <dbReference type="EMBL" id="CUX83406.1"/>
    </source>
</evidence>
<comment type="caution">
    <text evidence="3">The sequence shown here is derived from an EMBL/GenBank/DDBJ whole genome shotgun (WGS) entry which is preliminary data.</text>
</comment>
<dbReference type="EMBL" id="FBYC01000004">
    <property type="protein sequence ID" value="CUX83406.1"/>
    <property type="molecule type" value="Genomic_DNA"/>
</dbReference>
<evidence type="ECO:0000313" key="3">
    <source>
        <dbReference type="EMBL" id="KPP90697.1"/>
    </source>
</evidence>
<dbReference type="Proteomes" id="UP000050413">
    <property type="component" value="Unassembled WGS sequence"/>
</dbReference>
<sequence>MTDSETIRRILSPSHAATAQVLRDLSVIHRMEMLLGKLGRQPRPPLQFGGAGRQPSRGNTGCL</sequence>
<evidence type="ECO:0000256" key="1">
    <source>
        <dbReference type="SAM" id="MobiDB-lite"/>
    </source>
</evidence>
<accession>A0A0N8K743</accession>